<feature type="region of interest" description="Disordered" evidence="6">
    <location>
        <begin position="1"/>
        <end position="39"/>
    </location>
</feature>
<feature type="region of interest" description="Disordered" evidence="6">
    <location>
        <begin position="721"/>
        <end position="747"/>
    </location>
</feature>
<accession>A0A1R3RGE1</accession>
<dbReference type="VEuPathDB" id="FungiDB:ASPCADRAFT_151097"/>
<dbReference type="PROSITE" id="PS50048">
    <property type="entry name" value="ZN2_CY6_FUNGAL_2"/>
    <property type="match status" value="1"/>
</dbReference>
<dbReference type="OMA" id="FRAQKDI"/>
<keyword evidence="3" id="KW-0238">DNA-binding</keyword>
<keyword evidence="4" id="KW-0804">Transcription</keyword>
<dbReference type="Pfam" id="PF00172">
    <property type="entry name" value="Zn_clus"/>
    <property type="match status" value="1"/>
</dbReference>
<keyword evidence="1" id="KW-0479">Metal-binding</keyword>
<evidence type="ECO:0000256" key="4">
    <source>
        <dbReference type="ARBA" id="ARBA00023163"/>
    </source>
</evidence>
<evidence type="ECO:0000313" key="9">
    <source>
        <dbReference type="Proteomes" id="UP000188318"/>
    </source>
</evidence>
<feature type="domain" description="Zn(2)-C6 fungal-type" evidence="7">
    <location>
        <begin position="44"/>
        <end position="73"/>
    </location>
</feature>
<keyword evidence="9" id="KW-1185">Reference proteome</keyword>
<dbReference type="CDD" id="cd00067">
    <property type="entry name" value="GAL4"/>
    <property type="match status" value="1"/>
</dbReference>
<evidence type="ECO:0000256" key="5">
    <source>
        <dbReference type="ARBA" id="ARBA00023242"/>
    </source>
</evidence>
<dbReference type="CDD" id="cd12148">
    <property type="entry name" value="fungal_TF_MHR"/>
    <property type="match status" value="1"/>
</dbReference>
<dbReference type="GO" id="GO:0000978">
    <property type="term" value="F:RNA polymerase II cis-regulatory region sequence-specific DNA binding"/>
    <property type="evidence" value="ECO:0007669"/>
    <property type="project" value="TreeGrafter"/>
</dbReference>
<dbReference type="GO" id="GO:0000435">
    <property type="term" value="P:positive regulation of transcription from RNA polymerase II promoter by galactose"/>
    <property type="evidence" value="ECO:0007669"/>
    <property type="project" value="TreeGrafter"/>
</dbReference>
<keyword evidence="2" id="KW-0805">Transcription regulation</keyword>
<keyword evidence="5" id="KW-0539">Nucleus</keyword>
<feature type="compositionally biased region" description="Basic and acidic residues" evidence="6">
    <location>
        <begin position="83"/>
        <end position="96"/>
    </location>
</feature>
<dbReference type="GO" id="GO:0000981">
    <property type="term" value="F:DNA-binding transcription factor activity, RNA polymerase II-specific"/>
    <property type="evidence" value="ECO:0007669"/>
    <property type="project" value="InterPro"/>
</dbReference>
<evidence type="ECO:0000256" key="6">
    <source>
        <dbReference type="SAM" id="MobiDB-lite"/>
    </source>
</evidence>
<feature type="region of interest" description="Disordered" evidence="6">
    <location>
        <begin position="196"/>
        <end position="234"/>
    </location>
</feature>
<dbReference type="Gene3D" id="4.10.240.10">
    <property type="entry name" value="Zn(2)-C6 fungal-type DNA-binding domain"/>
    <property type="match status" value="1"/>
</dbReference>
<dbReference type="InterPro" id="IPR007219">
    <property type="entry name" value="XnlR_reg_dom"/>
</dbReference>
<evidence type="ECO:0000256" key="3">
    <source>
        <dbReference type="ARBA" id="ARBA00023125"/>
    </source>
</evidence>
<dbReference type="SUPFAM" id="SSF57701">
    <property type="entry name" value="Zn2/Cys6 DNA-binding domain"/>
    <property type="match status" value="1"/>
</dbReference>
<gene>
    <name evidence="8" type="ORF">ASPCADRAFT_151097</name>
</gene>
<reference evidence="9" key="1">
    <citation type="journal article" date="2017" name="Genome Biol.">
        <title>Comparative genomics reveals high biological diversity and specific adaptations in the industrially and medically important fungal genus Aspergillus.</title>
        <authorList>
            <person name="de Vries R.P."/>
            <person name="Riley R."/>
            <person name="Wiebenga A."/>
            <person name="Aguilar-Osorio G."/>
            <person name="Amillis S."/>
            <person name="Uchima C.A."/>
            <person name="Anderluh G."/>
            <person name="Asadollahi M."/>
            <person name="Askin M."/>
            <person name="Barry K."/>
            <person name="Battaglia E."/>
            <person name="Bayram O."/>
            <person name="Benocci T."/>
            <person name="Braus-Stromeyer S.A."/>
            <person name="Caldana C."/>
            <person name="Canovas D."/>
            <person name="Cerqueira G.C."/>
            <person name="Chen F."/>
            <person name="Chen W."/>
            <person name="Choi C."/>
            <person name="Clum A."/>
            <person name="Dos Santos R.A."/>
            <person name="Damasio A.R."/>
            <person name="Diallinas G."/>
            <person name="Emri T."/>
            <person name="Fekete E."/>
            <person name="Flipphi M."/>
            <person name="Freyberg S."/>
            <person name="Gallo A."/>
            <person name="Gournas C."/>
            <person name="Habgood R."/>
            <person name="Hainaut M."/>
            <person name="Harispe M.L."/>
            <person name="Henrissat B."/>
            <person name="Hilden K.S."/>
            <person name="Hope R."/>
            <person name="Hossain A."/>
            <person name="Karabika E."/>
            <person name="Karaffa L."/>
            <person name="Karanyi Z."/>
            <person name="Krasevec N."/>
            <person name="Kuo A."/>
            <person name="Kusch H."/>
            <person name="LaButti K."/>
            <person name="Lagendijk E.L."/>
            <person name="Lapidus A."/>
            <person name="Levasseur A."/>
            <person name="Lindquist E."/>
            <person name="Lipzen A."/>
            <person name="Logrieco A.F."/>
            <person name="MacCabe A."/>
            <person name="Maekelae M.R."/>
            <person name="Malavazi I."/>
            <person name="Melin P."/>
            <person name="Meyer V."/>
            <person name="Mielnichuk N."/>
            <person name="Miskei M."/>
            <person name="Molnar A.P."/>
            <person name="Mule G."/>
            <person name="Ngan C.Y."/>
            <person name="Orejas M."/>
            <person name="Orosz E."/>
            <person name="Ouedraogo J.P."/>
            <person name="Overkamp K.M."/>
            <person name="Park H.-S."/>
            <person name="Perrone G."/>
            <person name="Piumi F."/>
            <person name="Punt P.J."/>
            <person name="Ram A.F."/>
            <person name="Ramon A."/>
            <person name="Rauscher S."/>
            <person name="Record E."/>
            <person name="Riano-Pachon D.M."/>
            <person name="Robert V."/>
            <person name="Roehrig J."/>
            <person name="Ruller R."/>
            <person name="Salamov A."/>
            <person name="Salih N.S."/>
            <person name="Samson R.A."/>
            <person name="Sandor E."/>
            <person name="Sanguinetti M."/>
            <person name="Schuetze T."/>
            <person name="Sepcic K."/>
            <person name="Shelest E."/>
            <person name="Sherlock G."/>
            <person name="Sophianopoulou V."/>
            <person name="Squina F.M."/>
            <person name="Sun H."/>
            <person name="Susca A."/>
            <person name="Todd R.B."/>
            <person name="Tsang A."/>
            <person name="Unkles S.E."/>
            <person name="van de Wiele N."/>
            <person name="van Rossen-Uffink D."/>
            <person name="Oliveira J.V."/>
            <person name="Vesth T.C."/>
            <person name="Visser J."/>
            <person name="Yu J.-H."/>
            <person name="Zhou M."/>
            <person name="Andersen M.R."/>
            <person name="Archer D.B."/>
            <person name="Baker S.E."/>
            <person name="Benoit I."/>
            <person name="Brakhage A.A."/>
            <person name="Braus G.H."/>
            <person name="Fischer R."/>
            <person name="Frisvad J.C."/>
            <person name="Goldman G.H."/>
            <person name="Houbraken J."/>
            <person name="Oakley B."/>
            <person name="Pocsi I."/>
            <person name="Scazzocchio C."/>
            <person name="Seiboth B."/>
            <person name="vanKuyk P.A."/>
            <person name="Wortman J."/>
            <person name="Dyer P.S."/>
            <person name="Grigoriev I.V."/>
        </authorList>
    </citation>
    <scope>NUCLEOTIDE SEQUENCE [LARGE SCALE GENOMIC DNA]</scope>
    <source>
        <strain evidence="9">ITEM 5010</strain>
    </source>
</reference>
<evidence type="ECO:0000313" key="8">
    <source>
        <dbReference type="EMBL" id="OOF93539.1"/>
    </source>
</evidence>
<dbReference type="OrthoDB" id="3266505at2759"/>
<dbReference type="PROSITE" id="PS00463">
    <property type="entry name" value="ZN2_CY6_FUNGAL_1"/>
    <property type="match status" value="1"/>
</dbReference>
<organism evidence="8 9">
    <name type="scientific">Aspergillus carbonarius (strain ITEM 5010)</name>
    <dbReference type="NCBI Taxonomy" id="602072"/>
    <lineage>
        <taxon>Eukaryota</taxon>
        <taxon>Fungi</taxon>
        <taxon>Dikarya</taxon>
        <taxon>Ascomycota</taxon>
        <taxon>Pezizomycotina</taxon>
        <taxon>Eurotiomycetes</taxon>
        <taxon>Eurotiomycetidae</taxon>
        <taxon>Eurotiales</taxon>
        <taxon>Aspergillaceae</taxon>
        <taxon>Aspergillus</taxon>
        <taxon>Aspergillus subgen. Circumdati</taxon>
    </lineage>
</organism>
<evidence type="ECO:0000259" key="7">
    <source>
        <dbReference type="PROSITE" id="PS50048"/>
    </source>
</evidence>
<dbReference type="PANTHER" id="PTHR47424">
    <property type="entry name" value="REGULATORY PROTEIN GAL4"/>
    <property type="match status" value="1"/>
</dbReference>
<evidence type="ECO:0000256" key="1">
    <source>
        <dbReference type="ARBA" id="ARBA00022723"/>
    </source>
</evidence>
<dbReference type="InterPro" id="IPR001138">
    <property type="entry name" value="Zn2Cys6_DnaBD"/>
</dbReference>
<dbReference type="InterPro" id="IPR051127">
    <property type="entry name" value="Fungal_SecMet_Regulators"/>
</dbReference>
<dbReference type="InterPro" id="IPR036864">
    <property type="entry name" value="Zn2-C6_fun-type_DNA-bd_sf"/>
</dbReference>
<dbReference type="SMART" id="SM00066">
    <property type="entry name" value="GAL4"/>
    <property type="match status" value="1"/>
</dbReference>
<dbReference type="GO" id="GO:0005634">
    <property type="term" value="C:nucleus"/>
    <property type="evidence" value="ECO:0007669"/>
    <property type="project" value="TreeGrafter"/>
</dbReference>
<feature type="region of interest" description="Disordered" evidence="6">
    <location>
        <begin position="82"/>
        <end position="109"/>
    </location>
</feature>
<dbReference type="PANTHER" id="PTHR47424:SF3">
    <property type="entry name" value="REGULATORY PROTEIN GAL4"/>
    <property type="match status" value="1"/>
</dbReference>
<dbReference type="Proteomes" id="UP000188318">
    <property type="component" value="Unassembled WGS sequence"/>
</dbReference>
<dbReference type="STRING" id="602072.A0A1R3RGE1"/>
<dbReference type="EMBL" id="KV907504">
    <property type="protein sequence ID" value="OOF93539.1"/>
    <property type="molecule type" value="Genomic_DNA"/>
</dbReference>
<protein>
    <recommendedName>
        <fullName evidence="7">Zn(2)-C6 fungal-type domain-containing protein</fullName>
    </recommendedName>
</protein>
<dbReference type="GO" id="GO:0006351">
    <property type="term" value="P:DNA-templated transcription"/>
    <property type="evidence" value="ECO:0007669"/>
    <property type="project" value="InterPro"/>
</dbReference>
<feature type="compositionally biased region" description="Polar residues" evidence="6">
    <location>
        <begin position="212"/>
        <end position="230"/>
    </location>
</feature>
<evidence type="ECO:0000256" key="2">
    <source>
        <dbReference type="ARBA" id="ARBA00023015"/>
    </source>
</evidence>
<dbReference type="GO" id="GO:0008270">
    <property type="term" value="F:zinc ion binding"/>
    <property type="evidence" value="ECO:0007669"/>
    <property type="project" value="InterPro"/>
</dbReference>
<dbReference type="SMART" id="SM00906">
    <property type="entry name" value="Fungal_trans"/>
    <property type="match status" value="1"/>
</dbReference>
<sequence>MVRGYPKDVVAHSGRCNKRPDDGDDGPDQPSPKRHSRGRYVSKACVQCRRRKIKCDGDLPCEPCILSGRRCSQNAIDLRRRRPRDEEPGLHGRESTAVEANDSTEESRATRKDLLNKLHQVEQQLQLIIASVYSDFDGRGPVNTRQAGPSVSPEEASILKPAVPASLQRMAAPTDLNSFSGETSIRHALDQVEGRLETTRKHPGTATVVDSRISTPALTPSPQHDSGTKTTPDDIYGVLQRYGIEPKHSQWDQSLDVFYTEIHILYPFLHLPTLQTKYDMLWHSRLAQPHEPNTPRQLKNSSIAQLLLCLAIGRCTESPRVQNQEGRHSAGWSLYGAASELLGDLFSCFGSCLDPVELLQTLALMTIYLFRLDIFGKAEKVLAFAISHAHHLGLHRSRVVTHMSPFNSEMSRRIWWCLYVLDRRLAIETGHPFLIQDINVDTPLPQEMDDDWLSRIQDRPSREPDAASSAAAGLSLTPIPYFKAMITYSKVLGKVWEGMYGAINMEPISNYPLREHLESLLFRAQKDINQHFAHPQYGQRAGQFNQAPWWLVKQQALMRTRWLSLRLLIRRPMLQASVPPSTSTLDSFENEVTCMQIANSLIEEFAQIPEEKAVFTFPFIHYLIGATIVSLGLILKESTFKAAYGGATLHAVQLLESYCSKTWVSGKLIRVVSRLRQMACQLLENSDMMGVERSLYKHSSQIFSENRTPHSWHIHLTGEHTPVTHSDRAPSSRLRGLPVGDHKSSRTAHTNFRLTDTTGHCTNIIPPVQPRYSADFHLPLQDSSFAMTNLVMTDFDFEEDVRGAVNTGTLPFHGVSSMQPLPNHRDTAATNDARTRQLAAQEGELAASESGPYFDAVDLGGGAGEMEWLEALFGNYLNPDLIIRQNT</sequence>
<name>A0A1R3RGE1_ASPC5</name>
<dbReference type="AlphaFoldDB" id="A0A1R3RGE1"/>
<proteinExistence type="predicted"/>
<feature type="compositionally biased region" description="Basic and acidic residues" evidence="6">
    <location>
        <begin position="1"/>
        <end position="10"/>
    </location>
</feature>
<dbReference type="Pfam" id="PF04082">
    <property type="entry name" value="Fungal_trans"/>
    <property type="match status" value="1"/>
</dbReference>